<accession>A0A0A1VA11</accession>
<evidence type="ECO:0000313" key="1">
    <source>
        <dbReference type="EMBL" id="EXV06588.1"/>
    </source>
</evidence>
<dbReference type="EMBL" id="JELW01000001">
    <property type="protein sequence ID" value="EXV06588.1"/>
    <property type="molecule type" value="Genomic_DNA"/>
</dbReference>
<comment type="caution">
    <text evidence="1">The sequence shown here is derived from an EMBL/GenBank/DDBJ whole genome shotgun (WGS) entry which is preliminary data.</text>
</comment>
<gene>
    <name evidence="1" type="ORF">X797_001308</name>
</gene>
<evidence type="ECO:0000313" key="2">
    <source>
        <dbReference type="Proteomes" id="UP000030151"/>
    </source>
</evidence>
<reference evidence="1 2" key="1">
    <citation type="submission" date="2014-02" db="EMBL/GenBank/DDBJ databases">
        <title>The genome sequence of the entomopathogenic fungus Metarhizium robertsii ARSEF 2575.</title>
        <authorList>
            <person name="Giuliano Garisto Donzelli B."/>
            <person name="Roe B.A."/>
            <person name="Macmil S.L."/>
            <person name="Krasnoff S.B."/>
            <person name="Gibson D.M."/>
        </authorList>
    </citation>
    <scope>NUCLEOTIDE SEQUENCE [LARGE SCALE GENOMIC DNA]</scope>
    <source>
        <strain evidence="1 2">ARSEF 2575</strain>
    </source>
</reference>
<organism evidence="1 2">
    <name type="scientific">Metarhizium robertsii</name>
    <dbReference type="NCBI Taxonomy" id="568076"/>
    <lineage>
        <taxon>Eukaryota</taxon>
        <taxon>Fungi</taxon>
        <taxon>Dikarya</taxon>
        <taxon>Ascomycota</taxon>
        <taxon>Pezizomycotina</taxon>
        <taxon>Sordariomycetes</taxon>
        <taxon>Hypocreomycetidae</taxon>
        <taxon>Hypocreales</taxon>
        <taxon>Clavicipitaceae</taxon>
        <taxon>Metarhizium</taxon>
    </lineage>
</organism>
<sequence>MSMGNMDSTVGAFQPKQHRMVILKLTLFSGTISSHLAIDCRRTPWILTSRQHHRTWARFKFATLQKLPNEYG</sequence>
<dbReference type="Proteomes" id="UP000030151">
    <property type="component" value="Unassembled WGS sequence"/>
</dbReference>
<proteinExistence type="predicted"/>
<dbReference type="AlphaFoldDB" id="A0A0A1VA11"/>
<name>A0A0A1VA11_9HYPO</name>
<protein>
    <submittedName>
        <fullName evidence="1">Uncharacterized protein</fullName>
    </submittedName>
</protein>
<dbReference type="HOGENOM" id="CLU_2722739_0_0_1"/>